<comment type="caution">
    <text evidence="7">The sequence shown here is derived from an EMBL/GenBank/DDBJ whole genome shotgun (WGS) entry which is preliminary data.</text>
</comment>
<protein>
    <recommendedName>
        <fullName evidence="1">non-specific serine/threonine protein kinase</fullName>
        <ecNumber evidence="1">2.7.11.1</ecNumber>
    </recommendedName>
</protein>
<evidence type="ECO:0000256" key="5">
    <source>
        <dbReference type="ARBA" id="ARBA00048679"/>
    </source>
</evidence>
<accession>A0ABD1S8W1</accession>
<comment type="catalytic activity">
    <reaction evidence="5">
        <text>L-seryl-[protein] + ATP = O-phospho-L-seryl-[protein] + ADP + H(+)</text>
        <dbReference type="Rhea" id="RHEA:17989"/>
        <dbReference type="Rhea" id="RHEA-COMP:9863"/>
        <dbReference type="Rhea" id="RHEA-COMP:11604"/>
        <dbReference type="ChEBI" id="CHEBI:15378"/>
        <dbReference type="ChEBI" id="CHEBI:29999"/>
        <dbReference type="ChEBI" id="CHEBI:30616"/>
        <dbReference type="ChEBI" id="CHEBI:83421"/>
        <dbReference type="ChEBI" id="CHEBI:456216"/>
        <dbReference type="EC" id="2.7.11.1"/>
    </reaction>
</comment>
<dbReference type="Proteomes" id="UP001604277">
    <property type="component" value="Unassembled WGS sequence"/>
</dbReference>
<evidence type="ECO:0000256" key="2">
    <source>
        <dbReference type="ARBA" id="ARBA00022527"/>
    </source>
</evidence>
<dbReference type="SUPFAM" id="SSF56112">
    <property type="entry name" value="Protein kinase-like (PK-like)"/>
    <property type="match status" value="1"/>
</dbReference>
<feature type="domain" description="Protein kinase" evidence="6">
    <location>
        <begin position="1"/>
        <end position="141"/>
    </location>
</feature>
<evidence type="ECO:0000259" key="6">
    <source>
        <dbReference type="PROSITE" id="PS50011"/>
    </source>
</evidence>
<evidence type="ECO:0000256" key="4">
    <source>
        <dbReference type="ARBA" id="ARBA00047899"/>
    </source>
</evidence>
<dbReference type="AlphaFoldDB" id="A0ABD1S8W1"/>
<dbReference type="PROSITE" id="PS50011">
    <property type="entry name" value="PROTEIN_KINASE_DOM"/>
    <property type="match status" value="1"/>
</dbReference>
<dbReference type="InterPro" id="IPR000719">
    <property type="entry name" value="Prot_kinase_dom"/>
</dbReference>
<dbReference type="PANTHER" id="PTHR13902">
    <property type="entry name" value="SERINE/THREONINE-PROTEIN KINASE WNK WITH NO LYSINE -RELATED"/>
    <property type="match status" value="1"/>
</dbReference>
<gene>
    <name evidence="7" type="ORF">Fot_40663</name>
</gene>
<dbReference type="EMBL" id="JBFOLJ010000011">
    <property type="protein sequence ID" value="KAL2496906.1"/>
    <property type="molecule type" value="Genomic_DNA"/>
</dbReference>
<dbReference type="InterPro" id="IPR050588">
    <property type="entry name" value="WNK_Ser-Thr_kinase"/>
</dbReference>
<name>A0ABD1S8W1_9LAMI</name>
<keyword evidence="3 7" id="KW-0808">Transferase</keyword>
<keyword evidence="2" id="KW-0723">Serine/threonine-protein kinase</keyword>
<keyword evidence="8" id="KW-1185">Reference proteome</keyword>
<organism evidence="7 8">
    <name type="scientific">Forsythia ovata</name>
    <dbReference type="NCBI Taxonomy" id="205694"/>
    <lineage>
        <taxon>Eukaryota</taxon>
        <taxon>Viridiplantae</taxon>
        <taxon>Streptophyta</taxon>
        <taxon>Embryophyta</taxon>
        <taxon>Tracheophyta</taxon>
        <taxon>Spermatophyta</taxon>
        <taxon>Magnoliopsida</taxon>
        <taxon>eudicotyledons</taxon>
        <taxon>Gunneridae</taxon>
        <taxon>Pentapetalae</taxon>
        <taxon>asterids</taxon>
        <taxon>lamiids</taxon>
        <taxon>Lamiales</taxon>
        <taxon>Oleaceae</taxon>
        <taxon>Forsythieae</taxon>
        <taxon>Forsythia</taxon>
    </lineage>
</organism>
<dbReference type="Gene3D" id="1.10.510.10">
    <property type="entry name" value="Transferase(Phosphotransferase) domain 1"/>
    <property type="match status" value="1"/>
</dbReference>
<dbReference type="EC" id="2.7.11.1" evidence="1"/>
<evidence type="ECO:0000256" key="1">
    <source>
        <dbReference type="ARBA" id="ARBA00012513"/>
    </source>
</evidence>
<evidence type="ECO:0000313" key="8">
    <source>
        <dbReference type="Proteomes" id="UP001604277"/>
    </source>
</evidence>
<evidence type="ECO:0000313" key="7">
    <source>
        <dbReference type="EMBL" id="KAL2496906.1"/>
    </source>
</evidence>
<sequence>MLEAVSIDGDNAISLCKSRESEGGLEVGLSLDKTKMDAFAAIFTEWPKGFDRALSCSTLMFSISNLPSGTPEYMAPELYEEEYDELVDVYSFGVCVLEMLSSEYPYCECSNPAQIYKKVTSISCPKHMQLAISLRQMSASL</sequence>
<reference evidence="8" key="1">
    <citation type="submission" date="2024-07" db="EMBL/GenBank/DDBJ databases">
        <title>Two chromosome-level genome assemblies of Korean endemic species Abeliophyllum distichum and Forsythia ovata (Oleaceae).</title>
        <authorList>
            <person name="Jang H."/>
        </authorList>
    </citation>
    <scope>NUCLEOTIDE SEQUENCE [LARGE SCALE GENOMIC DNA]</scope>
</reference>
<evidence type="ECO:0000256" key="3">
    <source>
        <dbReference type="ARBA" id="ARBA00022777"/>
    </source>
</evidence>
<proteinExistence type="predicted"/>
<comment type="catalytic activity">
    <reaction evidence="4">
        <text>L-threonyl-[protein] + ATP = O-phospho-L-threonyl-[protein] + ADP + H(+)</text>
        <dbReference type="Rhea" id="RHEA:46608"/>
        <dbReference type="Rhea" id="RHEA-COMP:11060"/>
        <dbReference type="Rhea" id="RHEA-COMP:11605"/>
        <dbReference type="ChEBI" id="CHEBI:15378"/>
        <dbReference type="ChEBI" id="CHEBI:30013"/>
        <dbReference type="ChEBI" id="CHEBI:30616"/>
        <dbReference type="ChEBI" id="CHEBI:61977"/>
        <dbReference type="ChEBI" id="CHEBI:456216"/>
        <dbReference type="EC" id="2.7.11.1"/>
    </reaction>
</comment>
<dbReference type="GO" id="GO:0004674">
    <property type="term" value="F:protein serine/threonine kinase activity"/>
    <property type="evidence" value="ECO:0007669"/>
    <property type="project" value="UniProtKB-KW"/>
</dbReference>
<dbReference type="InterPro" id="IPR011009">
    <property type="entry name" value="Kinase-like_dom_sf"/>
</dbReference>
<keyword evidence="3 7" id="KW-0418">Kinase</keyword>
<dbReference type="Pfam" id="PF00069">
    <property type="entry name" value="Pkinase"/>
    <property type="match status" value="1"/>
</dbReference>